<dbReference type="Gene3D" id="3.40.50.300">
    <property type="entry name" value="P-loop containing nucleotide triphosphate hydrolases"/>
    <property type="match status" value="2"/>
</dbReference>
<evidence type="ECO:0000256" key="4">
    <source>
        <dbReference type="ARBA" id="ARBA00022597"/>
    </source>
</evidence>
<reference evidence="10 11" key="1">
    <citation type="journal article" date="2019" name="Int. J. Syst. Evol. Microbiol.">
        <title>Capsulimonas corticalis gen. nov., sp. nov., an aerobic capsulated bacterium, of a novel bacterial order, Capsulimonadales ord. nov., of the class Armatimonadia of the phylum Armatimonadetes.</title>
        <authorList>
            <person name="Li J."/>
            <person name="Kudo C."/>
            <person name="Tonouchi A."/>
        </authorList>
    </citation>
    <scope>NUCLEOTIDE SEQUENCE [LARGE SCALE GENOMIC DNA]</scope>
    <source>
        <strain evidence="10 11">AX-7</strain>
    </source>
</reference>
<dbReference type="GO" id="GO:0005524">
    <property type="term" value="F:ATP binding"/>
    <property type="evidence" value="ECO:0007669"/>
    <property type="project" value="UniProtKB-KW"/>
</dbReference>
<dbReference type="PROSITE" id="PS50893">
    <property type="entry name" value="ABC_TRANSPORTER_2"/>
    <property type="match status" value="2"/>
</dbReference>
<dbReference type="GO" id="GO:0005886">
    <property type="term" value="C:plasma membrane"/>
    <property type="evidence" value="ECO:0007669"/>
    <property type="project" value="UniProtKB-SubCell"/>
</dbReference>
<keyword evidence="11" id="KW-1185">Reference proteome</keyword>
<keyword evidence="5" id="KW-0677">Repeat</keyword>
<dbReference type="FunFam" id="3.40.50.300:FF:000127">
    <property type="entry name" value="Ribose import ATP-binding protein RbsA"/>
    <property type="match status" value="1"/>
</dbReference>
<organism evidence="10 11">
    <name type="scientific">Capsulimonas corticalis</name>
    <dbReference type="NCBI Taxonomy" id="2219043"/>
    <lineage>
        <taxon>Bacteria</taxon>
        <taxon>Bacillati</taxon>
        <taxon>Armatimonadota</taxon>
        <taxon>Armatimonadia</taxon>
        <taxon>Capsulimonadales</taxon>
        <taxon>Capsulimonadaceae</taxon>
        <taxon>Capsulimonas</taxon>
    </lineage>
</organism>
<evidence type="ECO:0000256" key="3">
    <source>
        <dbReference type="ARBA" id="ARBA00022475"/>
    </source>
</evidence>
<dbReference type="InterPro" id="IPR003439">
    <property type="entry name" value="ABC_transporter-like_ATP-bd"/>
</dbReference>
<dbReference type="OrthoDB" id="8039522at2"/>
<dbReference type="Pfam" id="PF00005">
    <property type="entry name" value="ABC_tran"/>
    <property type="match status" value="2"/>
</dbReference>
<keyword evidence="8" id="KW-1278">Translocase</keyword>
<dbReference type="GO" id="GO:0016887">
    <property type="term" value="F:ATP hydrolysis activity"/>
    <property type="evidence" value="ECO:0007669"/>
    <property type="project" value="InterPro"/>
</dbReference>
<comment type="subcellular location">
    <subcellularLocation>
        <location evidence="1">Cell membrane</location>
        <topology evidence="1">Peripheral membrane protein</topology>
    </subcellularLocation>
</comment>
<keyword evidence="7 10" id="KW-0067">ATP-binding</keyword>
<dbReference type="InterPro" id="IPR050107">
    <property type="entry name" value="ABC_carbohydrate_import_ATPase"/>
</dbReference>
<evidence type="ECO:0000256" key="7">
    <source>
        <dbReference type="ARBA" id="ARBA00022840"/>
    </source>
</evidence>
<evidence type="ECO:0000256" key="6">
    <source>
        <dbReference type="ARBA" id="ARBA00022741"/>
    </source>
</evidence>
<dbReference type="InterPro" id="IPR017871">
    <property type="entry name" value="ABC_transporter-like_CS"/>
</dbReference>
<evidence type="ECO:0000313" key="11">
    <source>
        <dbReference type="Proteomes" id="UP000287394"/>
    </source>
</evidence>
<evidence type="ECO:0000313" key="10">
    <source>
        <dbReference type="EMBL" id="BDI31195.1"/>
    </source>
</evidence>
<proteinExistence type="predicted"/>
<keyword evidence="9" id="KW-0472">Membrane</keyword>
<dbReference type="PROSITE" id="PS00211">
    <property type="entry name" value="ABC_TRANSPORTER_1"/>
    <property type="match status" value="1"/>
</dbReference>
<sequence>MMNTPFLQVSGLSKAYNGVPALSGVSLAIEPGEVHALMGENGAGKSTLIKCLSGVVRPDGGSVQVDGAAVSSGDIRVSEAAGIVALHQESTAFAHLNAIDNIFVGREPRLGPGLLDRPRMRREAQALLDRLGERIDLDRPLEELSLAQRQMVGIARALSHKSRLLIMDEPTASLSARETQTLFRIIRQLQSEGVAILYVSHRMEEVFALSSRVTILRDGKLVETRAIADVSRNELVKLMVGRELLAEESRESATAPGEVMLDVRGLTRPGVFRDITFSVRKGEIVGLAGLVGAGRSEVAASIFGVDRPESGSVRVAGDTLAPGSVPKAIGRGVALVPEDRQHQGLVLPLTVGTNLLLSVLGSPAMGRFRAREKETTVVTDLMRDLSVKAAGPDIAANTLSGGNQQKLALGKWLAASPRVLILDEPTRGVDVGAKADVYRIIRQLASDGMATLLISSDLPELLTLSDRILVMREGTISGELSRAEATEEKILALALHSQNSMTGEAIA</sequence>
<dbReference type="PANTHER" id="PTHR43790">
    <property type="entry name" value="CARBOHYDRATE TRANSPORT ATP-BINDING PROTEIN MG119-RELATED"/>
    <property type="match status" value="1"/>
</dbReference>
<evidence type="ECO:0000256" key="9">
    <source>
        <dbReference type="ARBA" id="ARBA00023136"/>
    </source>
</evidence>
<evidence type="ECO:0000256" key="1">
    <source>
        <dbReference type="ARBA" id="ARBA00004202"/>
    </source>
</evidence>
<dbReference type="Proteomes" id="UP000287394">
    <property type="component" value="Chromosome"/>
</dbReference>
<evidence type="ECO:0000256" key="8">
    <source>
        <dbReference type="ARBA" id="ARBA00022967"/>
    </source>
</evidence>
<accession>A0A402D402</accession>
<dbReference type="SUPFAM" id="SSF52540">
    <property type="entry name" value="P-loop containing nucleoside triphosphate hydrolases"/>
    <property type="match status" value="2"/>
</dbReference>
<dbReference type="KEGG" id="ccot:CCAX7_32460"/>
<dbReference type="SMART" id="SM00382">
    <property type="entry name" value="AAA"/>
    <property type="match status" value="2"/>
</dbReference>
<dbReference type="AlphaFoldDB" id="A0A402D402"/>
<evidence type="ECO:0000256" key="2">
    <source>
        <dbReference type="ARBA" id="ARBA00022448"/>
    </source>
</evidence>
<keyword evidence="2" id="KW-0813">Transport</keyword>
<name>A0A402D402_9BACT</name>
<dbReference type="RefSeq" id="WP_119324266.1">
    <property type="nucleotide sequence ID" value="NZ_AP025739.1"/>
</dbReference>
<evidence type="ECO:0000256" key="5">
    <source>
        <dbReference type="ARBA" id="ARBA00022737"/>
    </source>
</evidence>
<dbReference type="InterPro" id="IPR027417">
    <property type="entry name" value="P-loop_NTPase"/>
</dbReference>
<dbReference type="CDD" id="cd03216">
    <property type="entry name" value="ABC_Carb_Monos_I"/>
    <property type="match status" value="1"/>
</dbReference>
<dbReference type="PANTHER" id="PTHR43790:SF3">
    <property type="entry name" value="D-ALLOSE IMPORT ATP-BINDING PROTEIN ALSA-RELATED"/>
    <property type="match status" value="1"/>
</dbReference>
<dbReference type="InterPro" id="IPR003593">
    <property type="entry name" value="AAA+_ATPase"/>
</dbReference>
<keyword evidence="6" id="KW-0547">Nucleotide-binding</keyword>
<dbReference type="CDD" id="cd03215">
    <property type="entry name" value="ABC_Carb_Monos_II"/>
    <property type="match status" value="1"/>
</dbReference>
<gene>
    <name evidence="10" type="primary">rbsA</name>
    <name evidence="10" type="ORF">CCAX7_32460</name>
</gene>
<dbReference type="EMBL" id="AP025739">
    <property type="protein sequence ID" value="BDI31195.1"/>
    <property type="molecule type" value="Genomic_DNA"/>
</dbReference>
<keyword evidence="3" id="KW-1003">Cell membrane</keyword>
<protein>
    <submittedName>
        <fullName evidence="10">Ribose import ATP-binding protein RbsA</fullName>
    </submittedName>
</protein>
<keyword evidence="4" id="KW-0762">Sugar transport</keyword>